<dbReference type="Gene3D" id="3.40.1080.10">
    <property type="entry name" value="Glutaconate Coenzyme A-transferase"/>
    <property type="match status" value="1"/>
</dbReference>
<dbReference type="SUPFAM" id="SSF100950">
    <property type="entry name" value="NagB/RpiA/CoA transferase-like"/>
    <property type="match status" value="1"/>
</dbReference>
<reference evidence="1" key="1">
    <citation type="submission" date="2020-05" db="EMBL/GenBank/DDBJ databases">
        <authorList>
            <person name="Chiriac C."/>
            <person name="Salcher M."/>
            <person name="Ghai R."/>
            <person name="Kavagutti S V."/>
        </authorList>
    </citation>
    <scope>NUCLEOTIDE SEQUENCE</scope>
</reference>
<dbReference type="Pfam" id="PF01144">
    <property type="entry name" value="CoA_trans"/>
    <property type="match status" value="1"/>
</dbReference>
<proteinExistence type="predicted"/>
<dbReference type="GO" id="GO:0008410">
    <property type="term" value="F:CoA-transferase activity"/>
    <property type="evidence" value="ECO:0007669"/>
    <property type="project" value="InterPro"/>
</dbReference>
<protein>
    <submittedName>
        <fullName evidence="1">Unannotated protein</fullName>
    </submittedName>
</protein>
<name>A0A6J6W6H8_9ZZZZ</name>
<dbReference type="AlphaFoldDB" id="A0A6J6W6H8"/>
<accession>A0A6J6W6H8</accession>
<organism evidence="1">
    <name type="scientific">freshwater metagenome</name>
    <dbReference type="NCBI Taxonomy" id="449393"/>
    <lineage>
        <taxon>unclassified sequences</taxon>
        <taxon>metagenomes</taxon>
        <taxon>ecological metagenomes</taxon>
    </lineage>
</organism>
<sequence>MADKRITEEDVVAELRDGMTVGIGGWGSRRKPMSIVRAIARSSLKDLTIVSYGGPDVGVLCATGKVAKVVYAFCSLDSIPLEPHFRKAREAGSISTLEMDEGMFLLGLQAAAWRVPFLPTRVGLGSSLMEQPEIRTVKSPYADAEELVAVPALNLDAAIVHMNRGDARGNGQYLGVDPYFDDLFLMAAERRFMSVEKVVTTDELIAGGPLQSLRINRLMTDGVIEAPFGAHFTQCPPDYERDEEFQREYAASAKDPDAWIAFRTKYIDCGDHAEYRRVVGL</sequence>
<dbReference type="SMART" id="SM00882">
    <property type="entry name" value="CoA_trans"/>
    <property type="match status" value="1"/>
</dbReference>
<dbReference type="EMBL" id="CAEZZU010000100">
    <property type="protein sequence ID" value="CAB4779409.1"/>
    <property type="molecule type" value="Genomic_DNA"/>
</dbReference>
<gene>
    <name evidence="1" type="ORF">UFOPK2925_00763</name>
</gene>
<evidence type="ECO:0000313" key="1">
    <source>
        <dbReference type="EMBL" id="CAB4779409.1"/>
    </source>
</evidence>
<dbReference type="Gene3D" id="3.30.30.40">
    <property type="match status" value="1"/>
</dbReference>
<dbReference type="InterPro" id="IPR004165">
    <property type="entry name" value="CoA_trans_fam_I"/>
</dbReference>
<dbReference type="InterPro" id="IPR037171">
    <property type="entry name" value="NagB/RpiA_transferase-like"/>
</dbReference>